<dbReference type="Gene3D" id="3.90.70.10">
    <property type="entry name" value="Cysteine proteinases"/>
    <property type="match status" value="1"/>
</dbReference>
<evidence type="ECO:0000313" key="3">
    <source>
        <dbReference type="EMBL" id="MBM6878389.1"/>
    </source>
</evidence>
<gene>
    <name evidence="3" type="ORF">H9X83_09515</name>
</gene>
<organism evidence="3 4">
    <name type="scientific">Anaerotignum lactatifermentans</name>
    <dbReference type="NCBI Taxonomy" id="160404"/>
    <lineage>
        <taxon>Bacteria</taxon>
        <taxon>Bacillati</taxon>
        <taxon>Bacillota</taxon>
        <taxon>Clostridia</taxon>
        <taxon>Lachnospirales</taxon>
        <taxon>Anaerotignaceae</taxon>
        <taxon>Anaerotignum</taxon>
    </lineage>
</organism>
<comment type="caution">
    <text evidence="3">The sequence shown here is derived from an EMBL/GenBank/DDBJ whole genome shotgun (WGS) entry which is preliminary data.</text>
</comment>
<name>A0ABS2GD22_9FIRM</name>
<reference evidence="3 4" key="1">
    <citation type="journal article" date="2021" name="Sci. Rep.">
        <title>The distribution of antibiotic resistance genes in chicken gut microbiota commensals.</title>
        <authorList>
            <person name="Juricova H."/>
            <person name="Matiasovicova J."/>
            <person name="Kubasova T."/>
            <person name="Cejkova D."/>
            <person name="Rychlik I."/>
        </authorList>
    </citation>
    <scope>NUCLEOTIDE SEQUENCE [LARGE SCALE GENOMIC DNA]</scope>
    <source>
        <strain evidence="3 4">An431b</strain>
    </source>
</reference>
<sequence>MSKLQILRIIVCAALFFMTTVQIYILLFGRRRKLAGLRRALVYGALFVAVFLIPSYVPASVVPDFLTADADEGTPAQLPDWLVYYNQTEEPWANETYGEGDLIQDTGCGPTVVAMAVSSLTETQATPKEVADWAYENGYWSPGSGSYHTLIQDGLAHYGLESSILTSKEEVKAALEEHYLVIALMGEGHFTGGGHFLLLCDLPDGRNVVLADPKSRETTAKLWSLNTIVNESKASPTTGGAFWKIEKQAV</sequence>
<keyword evidence="1" id="KW-1133">Transmembrane helix</keyword>
<dbReference type="Proteomes" id="UP000729290">
    <property type="component" value="Unassembled WGS sequence"/>
</dbReference>
<proteinExistence type="predicted"/>
<accession>A0ABS2GD22</accession>
<protein>
    <submittedName>
        <fullName evidence="3">C39 family peptidase</fullName>
    </submittedName>
</protein>
<feature type="transmembrane region" description="Helical" evidence="1">
    <location>
        <begin position="6"/>
        <end position="28"/>
    </location>
</feature>
<feature type="transmembrane region" description="Helical" evidence="1">
    <location>
        <begin position="40"/>
        <end position="57"/>
    </location>
</feature>
<dbReference type="RefSeq" id="WP_205134141.1">
    <property type="nucleotide sequence ID" value="NZ_JACSNT010000013.1"/>
</dbReference>
<evidence type="ECO:0000313" key="4">
    <source>
        <dbReference type="Proteomes" id="UP000729290"/>
    </source>
</evidence>
<feature type="domain" description="Peptidase C39-like" evidence="2">
    <location>
        <begin position="84"/>
        <end position="213"/>
    </location>
</feature>
<dbReference type="InterPro" id="IPR039564">
    <property type="entry name" value="Peptidase_C39-like"/>
</dbReference>
<evidence type="ECO:0000256" key="1">
    <source>
        <dbReference type="SAM" id="Phobius"/>
    </source>
</evidence>
<dbReference type="Pfam" id="PF13529">
    <property type="entry name" value="Peptidase_C39_2"/>
    <property type="match status" value="1"/>
</dbReference>
<evidence type="ECO:0000259" key="2">
    <source>
        <dbReference type="Pfam" id="PF13529"/>
    </source>
</evidence>
<dbReference type="EMBL" id="JACSNV010000013">
    <property type="protein sequence ID" value="MBM6878389.1"/>
    <property type="molecule type" value="Genomic_DNA"/>
</dbReference>
<keyword evidence="1" id="KW-0812">Transmembrane</keyword>
<keyword evidence="4" id="KW-1185">Reference proteome</keyword>
<keyword evidence="1" id="KW-0472">Membrane</keyword>